<dbReference type="Pfam" id="PF02805">
    <property type="entry name" value="Ada_Zn_binding"/>
    <property type="match status" value="1"/>
</dbReference>
<proteinExistence type="predicted"/>
<keyword evidence="1" id="KW-0010">Activator</keyword>
<evidence type="ECO:0000259" key="2">
    <source>
        <dbReference type="Pfam" id="PF02805"/>
    </source>
</evidence>
<dbReference type="GO" id="GO:0008270">
    <property type="term" value="F:zinc ion binding"/>
    <property type="evidence" value="ECO:0007669"/>
    <property type="project" value="InterPro"/>
</dbReference>
<dbReference type="GO" id="GO:0006355">
    <property type="term" value="P:regulation of DNA-templated transcription"/>
    <property type="evidence" value="ECO:0007669"/>
    <property type="project" value="InterPro"/>
</dbReference>
<dbReference type="RefSeq" id="WP_089757789.1">
    <property type="nucleotide sequence ID" value="NZ_BKAT01000012.1"/>
</dbReference>
<evidence type="ECO:0000313" key="4">
    <source>
        <dbReference type="Proteomes" id="UP000199656"/>
    </source>
</evidence>
<dbReference type="GO" id="GO:0008168">
    <property type="term" value="F:methyltransferase activity"/>
    <property type="evidence" value="ECO:0007669"/>
    <property type="project" value="UniProtKB-KW"/>
</dbReference>
<dbReference type="InterPro" id="IPR004026">
    <property type="entry name" value="Ada_DNA_repair_Zn-bd"/>
</dbReference>
<reference evidence="4" key="1">
    <citation type="submission" date="2016-10" db="EMBL/GenBank/DDBJ databases">
        <authorList>
            <person name="Varghese N."/>
            <person name="Submissions S."/>
        </authorList>
    </citation>
    <scope>NUCLEOTIDE SEQUENCE [LARGE SCALE GENOMIC DNA]</scope>
    <source>
        <strain evidence="4">DSM 23920</strain>
    </source>
</reference>
<dbReference type="GO" id="GO:0006281">
    <property type="term" value="P:DNA repair"/>
    <property type="evidence" value="ECO:0007669"/>
    <property type="project" value="InterPro"/>
</dbReference>
<evidence type="ECO:0000313" key="3">
    <source>
        <dbReference type="EMBL" id="SDZ93783.1"/>
    </source>
</evidence>
<organism evidence="3 4">
    <name type="scientific">Chitinophaga terrae</name>
    <name type="common">ex Kim and Jung 2007</name>
    <dbReference type="NCBI Taxonomy" id="408074"/>
    <lineage>
        <taxon>Bacteria</taxon>
        <taxon>Pseudomonadati</taxon>
        <taxon>Bacteroidota</taxon>
        <taxon>Chitinophagia</taxon>
        <taxon>Chitinophagales</taxon>
        <taxon>Chitinophagaceae</taxon>
        <taxon>Chitinophaga</taxon>
    </lineage>
</organism>
<dbReference type="InterPro" id="IPR035451">
    <property type="entry name" value="Ada-like_dom_sf"/>
</dbReference>
<dbReference type="Proteomes" id="UP000199656">
    <property type="component" value="Unassembled WGS sequence"/>
</dbReference>
<dbReference type="Gene3D" id="3.40.10.10">
    <property type="entry name" value="DNA Methylphosphotriester Repair Domain"/>
    <property type="match status" value="1"/>
</dbReference>
<keyword evidence="3" id="KW-0238">DNA-binding</keyword>
<protein>
    <submittedName>
        <fullName evidence="3">Methylphosphotriester-DNA--protein-cysteine methyltransferase (N-terminal of Ada), contains Zn-binding and two AraC-type DNA-binding domains</fullName>
    </submittedName>
</protein>
<feature type="domain" description="Ada DNA repair metal-binding" evidence="2">
    <location>
        <begin position="8"/>
        <end position="70"/>
    </location>
</feature>
<gene>
    <name evidence="3" type="ORF">SAMN05660909_00242</name>
</gene>
<dbReference type="GO" id="GO:0003677">
    <property type="term" value="F:DNA binding"/>
    <property type="evidence" value="ECO:0007669"/>
    <property type="project" value="UniProtKB-KW"/>
</dbReference>
<accession>A0A1H3X3F1</accession>
<name>A0A1H3X3F1_9BACT</name>
<dbReference type="OrthoDB" id="9802228at2"/>
<keyword evidence="3" id="KW-0808">Transferase</keyword>
<keyword evidence="3" id="KW-0489">Methyltransferase</keyword>
<dbReference type="SUPFAM" id="SSF57884">
    <property type="entry name" value="Ada DNA repair protein, N-terminal domain (N-Ada 10)"/>
    <property type="match status" value="1"/>
</dbReference>
<keyword evidence="4" id="KW-1185">Reference proteome</keyword>
<dbReference type="GO" id="GO:0032259">
    <property type="term" value="P:methylation"/>
    <property type="evidence" value="ECO:0007669"/>
    <property type="project" value="UniProtKB-KW"/>
</dbReference>
<dbReference type="EMBL" id="FNRL01000001">
    <property type="protein sequence ID" value="SDZ93783.1"/>
    <property type="molecule type" value="Genomic_DNA"/>
</dbReference>
<dbReference type="STRING" id="408074.SAMN05660909_00242"/>
<dbReference type="AlphaFoldDB" id="A0A1H3X3F1"/>
<sequence>MQLSFDRMYQASLEKDVAFEGVFFTAVKTTGIFCRPSCRARKPKPENIEFFATTKECILKGYRPCKVCHPLEQLNQTPDNIRQLLLELAEDPGLKVKDADLLRRGIEPHQIRRWFLKNHGITFHAYRRMLRINSATANNLFETNYNCWTCALAVTHGETPGFSTFTSESQFVSDIQNNYVNVSGNPSSFKFGQTAISFGYKEDFGFGATKIVHGAVYLGTSKDGTQYVWTKDGKWYPPRVATLK</sequence>
<evidence type="ECO:0000256" key="1">
    <source>
        <dbReference type="ARBA" id="ARBA00023159"/>
    </source>
</evidence>